<proteinExistence type="predicted"/>
<dbReference type="InterPro" id="IPR022225">
    <property type="entry name" value="Phage_tail_fibre_N"/>
</dbReference>
<sequence length="272" mass="30005">MNSYYTIITNAGKNALISALANKKTINLSTMSVGDGTAPLDATWGDLPSEKHRFNISAVYPQGSDPNTLICEGVITADVGGFTINQVAIYDENNSLFAISQVPQTVKPLLNEGASKDMMIRFYLAVSDASTISIKVDNSVVLATRDYVNDSLKKYAFLEHAHDERYILRTDFDKNSKKITSENGVIDLSLGRYFVLNLSSAITLSVINPPDEEAYVYFVELINAGNFVVTWQNGVQWNKDQAPGFEANKVDIIGFLQTDKLRGFRVGKNIAR</sequence>
<dbReference type="EMBL" id="LFLK01000008">
    <property type="protein sequence ID" value="OCR90218.1"/>
    <property type="molecule type" value="Genomic_DNA"/>
</dbReference>
<accession>A0AAX0H9I3</accession>
<dbReference type="AlphaFoldDB" id="A0AAX0H9I3"/>
<dbReference type="PANTHER" id="PTHR35191:SF1">
    <property type="entry name" value="PROPHAGE SIDE TAIL FIBER PROTEIN HOMOLOG STFQ-RELATED"/>
    <property type="match status" value="1"/>
</dbReference>
<feature type="domain" description="Phage tail fibre protein N-terminal" evidence="1">
    <location>
        <begin position="2"/>
        <end position="146"/>
    </location>
</feature>
<reference evidence="2 3" key="1">
    <citation type="journal article" date="2016" name="Genome Biol. Evol.">
        <title>Comparative Genomics of Campylobacter fetus from Reptiles and Mammals Reveals Divergent Evolution in Host-Associated Lineages.</title>
        <authorList>
            <person name="Gilbert M.J."/>
            <person name="Miller W.G."/>
            <person name="Yee E."/>
            <person name="Zomer A.L."/>
            <person name="van der Graaf-van Bloois L."/>
            <person name="Fitzgerald C."/>
            <person name="Forbes K.J."/>
            <person name="Meric G."/>
            <person name="Sheppard S.K."/>
            <person name="Wagenaar J.A."/>
            <person name="Duim B."/>
        </authorList>
    </citation>
    <scope>NUCLEOTIDE SEQUENCE [LARGE SCALE GENOMIC DNA]</scope>
    <source>
        <strain evidence="2 3">12S02225-3</strain>
    </source>
</reference>
<name>A0AAX0H9I3_CAMFE</name>
<gene>
    <name evidence="2" type="ORF">CFT12S02225_07565</name>
</gene>
<protein>
    <recommendedName>
        <fullName evidence="1">Phage tail fibre protein N-terminal domain-containing protein</fullName>
    </recommendedName>
</protein>
<dbReference type="PANTHER" id="PTHR35191">
    <property type="entry name" value="PROPHAGE SIDE TAIL FIBER PROTEIN HOMOLOG STFQ-RELATED"/>
    <property type="match status" value="1"/>
</dbReference>
<evidence type="ECO:0000313" key="2">
    <source>
        <dbReference type="EMBL" id="OCR90218.1"/>
    </source>
</evidence>
<organism evidence="2 3">
    <name type="scientific">Campylobacter fetus subsp. testudinum</name>
    <dbReference type="NCBI Taxonomy" id="1507806"/>
    <lineage>
        <taxon>Bacteria</taxon>
        <taxon>Pseudomonadati</taxon>
        <taxon>Campylobacterota</taxon>
        <taxon>Epsilonproteobacteria</taxon>
        <taxon>Campylobacterales</taxon>
        <taxon>Campylobacteraceae</taxon>
        <taxon>Campylobacter</taxon>
    </lineage>
</organism>
<dbReference type="Pfam" id="PF12571">
    <property type="entry name" value="Phage_tail_fib"/>
    <property type="match status" value="1"/>
</dbReference>
<dbReference type="RefSeq" id="WP_065841122.1">
    <property type="nucleotide sequence ID" value="NZ_JAAOXI010000010.1"/>
</dbReference>
<dbReference type="Proteomes" id="UP000093100">
    <property type="component" value="Unassembled WGS sequence"/>
</dbReference>
<evidence type="ECO:0000313" key="3">
    <source>
        <dbReference type="Proteomes" id="UP000093100"/>
    </source>
</evidence>
<comment type="caution">
    <text evidence="2">The sequence shown here is derived from an EMBL/GenBank/DDBJ whole genome shotgun (WGS) entry which is preliminary data.</text>
</comment>
<dbReference type="InterPro" id="IPR051934">
    <property type="entry name" value="Phage_Tail_Fiber_Structural"/>
</dbReference>
<evidence type="ECO:0000259" key="1">
    <source>
        <dbReference type="Pfam" id="PF12571"/>
    </source>
</evidence>